<dbReference type="Gene3D" id="1.20.5.710">
    <property type="entry name" value="Single helix bin"/>
    <property type="match status" value="1"/>
</dbReference>
<name>A0A6D1A6E7_ECOLX</name>
<dbReference type="AlphaFoldDB" id="A0A6D1A6E7"/>
<dbReference type="GO" id="GO:0005840">
    <property type="term" value="C:ribosome"/>
    <property type="evidence" value="ECO:0007669"/>
    <property type="project" value="UniProtKB-KW"/>
</dbReference>
<evidence type="ECO:0000259" key="5">
    <source>
        <dbReference type="Pfam" id="PF16320"/>
    </source>
</evidence>
<evidence type="ECO:0000256" key="3">
    <source>
        <dbReference type="ARBA" id="ARBA00023274"/>
    </source>
</evidence>
<comment type="similarity">
    <text evidence="1">Belongs to the bacterial ribosomal protein bL12 family.</text>
</comment>
<reference evidence="6" key="1">
    <citation type="submission" date="2020-02" db="EMBL/GenBank/DDBJ databases">
        <title>Investigating the Use of Bacteriophages as New Decolonization Strategy for Intestinal Carriage of CTX-M-15-producing ST131 Escherichia coli: an In Vitro Continuous Culture System Model.</title>
        <authorList>
            <person name="Bernasconi O.J."/>
            <person name="Campos-Madueno E.I."/>
            <person name="Dona V."/>
            <person name="Perreten V."/>
            <person name="Carattoli A."/>
            <person name="Endimiani A."/>
        </authorList>
    </citation>
    <scope>NUCLEOTIDE SEQUENCE</scope>
    <source>
        <strain evidence="6">4901.28</strain>
    </source>
</reference>
<evidence type="ECO:0000256" key="1">
    <source>
        <dbReference type="ARBA" id="ARBA00007197"/>
    </source>
</evidence>
<keyword evidence="3" id="KW-0687">Ribonucleoprotein</keyword>
<gene>
    <name evidence="6" type="primary">rplL</name>
    <name evidence="6" type="ORF">G3563_28310</name>
</gene>
<sequence length="84" mass="8979">MAKLTKESFISSLKEMSIKEVMELVEAMKEEFGIDPSAVAVAAAAPAAEAEEKKSTLSVILKSDNGKKLAIVKAVKELLNLALM</sequence>
<proteinExistence type="inferred from homology"/>
<comment type="caution">
    <text evidence="6">The sequence shown here is derived from an EMBL/GenBank/DDBJ whole genome shotgun (WGS) entry which is preliminary data.</text>
</comment>
<dbReference type="EMBL" id="JAAHTE010000526">
    <property type="protein sequence ID" value="NEU02889.1"/>
    <property type="molecule type" value="Genomic_DNA"/>
</dbReference>
<feature type="domain" description="Large ribosomal subunit protein bL12 oligomerization" evidence="5">
    <location>
        <begin position="5"/>
        <end position="50"/>
    </location>
</feature>
<dbReference type="GO" id="GO:0003735">
    <property type="term" value="F:structural constituent of ribosome"/>
    <property type="evidence" value="ECO:0007669"/>
    <property type="project" value="InterPro"/>
</dbReference>
<evidence type="ECO:0000256" key="4">
    <source>
        <dbReference type="ARBA" id="ARBA00035412"/>
    </source>
</evidence>
<protein>
    <recommendedName>
        <fullName evidence="4">50S ribosomal protein L7/L12</fullName>
    </recommendedName>
</protein>
<accession>A0A6D1A6E7</accession>
<dbReference type="SUPFAM" id="SSF48300">
    <property type="entry name" value="Ribosomal protein L7/12, oligomerisation (N-terminal) domain"/>
    <property type="match status" value="1"/>
</dbReference>
<dbReference type="InterPro" id="IPR008932">
    <property type="entry name" value="Ribosomal_bL12_oligo"/>
</dbReference>
<dbReference type="Pfam" id="PF16320">
    <property type="entry name" value="Ribosomal_L12_N"/>
    <property type="match status" value="1"/>
</dbReference>
<organism evidence="6">
    <name type="scientific">Escherichia coli</name>
    <dbReference type="NCBI Taxonomy" id="562"/>
    <lineage>
        <taxon>Bacteria</taxon>
        <taxon>Pseudomonadati</taxon>
        <taxon>Pseudomonadota</taxon>
        <taxon>Gammaproteobacteria</taxon>
        <taxon>Enterobacterales</taxon>
        <taxon>Enterobacteriaceae</taxon>
        <taxon>Escherichia</taxon>
    </lineage>
</organism>
<dbReference type="GO" id="GO:1990904">
    <property type="term" value="C:ribonucleoprotein complex"/>
    <property type="evidence" value="ECO:0007669"/>
    <property type="project" value="UniProtKB-KW"/>
</dbReference>
<evidence type="ECO:0000256" key="2">
    <source>
        <dbReference type="ARBA" id="ARBA00022980"/>
    </source>
</evidence>
<evidence type="ECO:0000313" key="6">
    <source>
        <dbReference type="EMBL" id="NEU02889.1"/>
    </source>
</evidence>
<feature type="non-terminal residue" evidence="6">
    <location>
        <position position="84"/>
    </location>
</feature>
<dbReference type="InterPro" id="IPR036235">
    <property type="entry name" value="Ribosomal_bL12_oligo_N_sf"/>
</dbReference>
<keyword evidence="2 6" id="KW-0689">Ribosomal protein</keyword>
<dbReference type="GO" id="GO:0006412">
    <property type="term" value="P:translation"/>
    <property type="evidence" value="ECO:0007669"/>
    <property type="project" value="InterPro"/>
</dbReference>